<evidence type="ECO:0000313" key="2">
    <source>
        <dbReference type="EnsemblPlants" id="MELO3C018207.2.1"/>
    </source>
</evidence>
<dbReference type="EnsemblPlants" id="MELO3C018207.2.1">
    <property type="protein sequence ID" value="MELO3C018207.2.1"/>
    <property type="gene ID" value="MELO3C018207.2"/>
</dbReference>
<name>A0A9I9DGU7_CUCME</name>
<dbReference type="AlphaFoldDB" id="A0A9I9DGU7"/>
<protein>
    <submittedName>
        <fullName evidence="2">Uncharacterized protein</fullName>
    </submittedName>
</protein>
<evidence type="ECO:0000256" key="1">
    <source>
        <dbReference type="SAM" id="MobiDB-lite"/>
    </source>
</evidence>
<proteinExistence type="predicted"/>
<accession>A0A9I9DGU7</accession>
<feature type="region of interest" description="Disordered" evidence="1">
    <location>
        <begin position="1"/>
        <end position="20"/>
    </location>
</feature>
<reference evidence="2" key="1">
    <citation type="submission" date="2023-03" db="UniProtKB">
        <authorList>
            <consortium name="EnsemblPlants"/>
        </authorList>
    </citation>
    <scope>IDENTIFICATION</scope>
</reference>
<organism evidence="2">
    <name type="scientific">Cucumis melo</name>
    <name type="common">Muskmelon</name>
    <dbReference type="NCBI Taxonomy" id="3656"/>
    <lineage>
        <taxon>Eukaryota</taxon>
        <taxon>Viridiplantae</taxon>
        <taxon>Streptophyta</taxon>
        <taxon>Embryophyta</taxon>
        <taxon>Tracheophyta</taxon>
        <taxon>Spermatophyta</taxon>
        <taxon>Magnoliopsida</taxon>
        <taxon>eudicotyledons</taxon>
        <taxon>Gunneridae</taxon>
        <taxon>Pentapetalae</taxon>
        <taxon>rosids</taxon>
        <taxon>fabids</taxon>
        <taxon>Cucurbitales</taxon>
        <taxon>Cucurbitaceae</taxon>
        <taxon>Benincaseae</taxon>
        <taxon>Cucumis</taxon>
    </lineage>
</organism>
<dbReference type="Gramene" id="MELO3C018207.2.1">
    <property type="protein sequence ID" value="MELO3C018207.2.1"/>
    <property type="gene ID" value="MELO3C018207.2"/>
</dbReference>
<sequence length="58" mass="6293">MVSETQVSSSSSSSSSDPTPLAVQLLVAVSRSCRLSFLVRRPTKPAATLHFSFSCYVW</sequence>